<evidence type="ECO:0000256" key="3">
    <source>
        <dbReference type="ARBA" id="ARBA00023163"/>
    </source>
</evidence>
<dbReference type="InterPro" id="IPR009057">
    <property type="entry name" value="Homeodomain-like_sf"/>
</dbReference>
<keyword evidence="1" id="KW-0805">Transcription regulation</keyword>
<organism evidence="7 8">
    <name type="scientific">Streptomyces brasiliscabiei</name>
    <dbReference type="NCBI Taxonomy" id="2736302"/>
    <lineage>
        <taxon>Bacteria</taxon>
        <taxon>Bacillati</taxon>
        <taxon>Actinomycetota</taxon>
        <taxon>Actinomycetes</taxon>
        <taxon>Kitasatosporales</taxon>
        <taxon>Streptomycetaceae</taxon>
        <taxon>Streptomyces</taxon>
    </lineage>
</organism>
<dbReference type="SUPFAM" id="SSF48498">
    <property type="entry name" value="Tetracyclin repressor-like, C-terminal domain"/>
    <property type="match status" value="1"/>
</dbReference>
<feature type="region of interest" description="Disordered" evidence="5">
    <location>
        <begin position="1"/>
        <end position="42"/>
    </location>
</feature>
<dbReference type="RefSeq" id="WP_336542306.1">
    <property type="nucleotide sequence ID" value="NZ_JBBAYL010000011.1"/>
</dbReference>
<evidence type="ECO:0000256" key="2">
    <source>
        <dbReference type="ARBA" id="ARBA00023125"/>
    </source>
</evidence>
<feature type="DNA-binding region" description="H-T-H motif" evidence="4">
    <location>
        <begin position="86"/>
        <end position="105"/>
    </location>
</feature>
<dbReference type="SUPFAM" id="SSF46689">
    <property type="entry name" value="Homeodomain-like"/>
    <property type="match status" value="1"/>
</dbReference>
<comment type="caution">
    <text evidence="7">The sequence shown here is derived from an EMBL/GenBank/DDBJ whole genome shotgun (WGS) entry which is preliminary data.</text>
</comment>
<dbReference type="PROSITE" id="PS50977">
    <property type="entry name" value="HTH_TETR_2"/>
    <property type="match status" value="1"/>
</dbReference>
<dbReference type="Gene3D" id="1.10.357.10">
    <property type="entry name" value="Tetracycline Repressor, domain 2"/>
    <property type="match status" value="1"/>
</dbReference>
<dbReference type="Pfam" id="PF02909">
    <property type="entry name" value="TetR_C_1"/>
    <property type="match status" value="1"/>
</dbReference>
<dbReference type="Proteomes" id="UP001365781">
    <property type="component" value="Unassembled WGS sequence"/>
</dbReference>
<dbReference type="InterPro" id="IPR036271">
    <property type="entry name" value="Tet_transcr_reg_TetR-rel_C_sf"/>
</dbReference>
<evidence type="ECO:0000256" key="5">
    <source>
        <dbReference type="SAM" id="MobiDB-lite"/>
    </source>
</evidence>
<evidence type="ECO:0000256" key="1">
    <source>
        <dbReference type="ARBA" id="ARBA00023015"/>
    </source>
</evidence>
<dbReference type="InterPro" id="IPR004111">
    <property type="entry name" value="Repressor_TetR_C"/>
</dbReference>
<evidence type="ECO:0000256" key="4">
    <source>
        <dbReference type="PROSITE-ProRule" id="PRU00335"/>
    </source>
</evidence>
<proteinExistence type="predicted"/>
<gene>
    <name evidence="7" type="ORF">WB403_30180</name>
</gene>
<dbReference type="InterPro" id="IPR001647">
    <property type="entry name" value="HTH_TetR"/>
</dbReference>
<keyword evidence="2 4" id="KW-0238">DNA-binding</keyword>
<evidence type="ECO:0000313" key="8">
    <source>
        <dbReference type="Proteomes" id="UP001365781"/>
    </source>
</evidence>
<protein>
    <submittedName>
        <fullName evidence="7">TetR/AcrR family transcriptional regulator</fullName>
    </submittedName>
</protein>
<dbReference type="Gene3D" id="1.10.10.60">
    <property type="entry name" value="Homeodomain-like"/>
    <property type="match status" value="1"/>
</dbReference>
<evidence type="ECO:0000259" key="6">
    <source>
        <dbReference type="PROSITE" id="PS50977"/>
    </source>
</evidence>
<reference evidence="7 8" key="1">
    <citation type="submission" date="2024-03" db="EMBL/GenBank/DDBJ databases">
        <title>First Report of Pectobacterium brasiliscabiei causing potato scab in china.</title>
        <authorList>
            <person name="Handique U."/>
        </authorList>
    </citation>
    <scope>NUCLEOTIDE SEQUENCE [LARGE SCALE GENOMIC DNA]</scope>
    <source>
        <strain evidence="7 8">ZRIMU1503</strain>
    </source>
</reference>
<feature type="domain" description="HTH tetR-type" evidence="6">
    <location>
        <begin position="63"/>
        <end position="123"/>
    </location>
</feature>
<evidence type="ECO:0000313" key="7">
    <source>
        <dbReference type="EMBL" id="MEI5613424.1"/>
    </source>
</evidence>
<sequence length="286" mass="31767">MPEKKSTTQPEARSEARSEGRTDARSEGRTEGQTEGRSEARSDVRVFRSVWTRPQRPKREQPVLNRDVIVAEAVRLLDEEGAAALSMRRLGTRLHAGATSMYSYVASKDELIELVVDHVYGEMEVPGPDAAANWRAAAARCAHGVRSTILRHAWIAPMLGEVGVSLGPNSMRLTEGMLAMLEEAGFDLEQADHVVRILFAYVLGMTTSEAAWLTMLARSGQSQEDWTRKVWPAVEQATRDYPHLRRRYAAQQGGRSSEVLVDNFTHGLDWVLDGLEARLDRGAARG</sequence>
<keyword evidence="3" id="KW-0804">Transcription</keyword>
<name>A0ABU8GJQ4_9ACTN</name>
<accession>A0ABU8GJQ4</accession>
<dbReference type="EMBL" id="JBBAYM010000022">
    <property type="protein sequence ID" value="MEI5613424.1"/>
    <property type="molecule type" value="Genomic_DNA"/>
</dbReference>
<keyword evidence="8" id="KW-1185">Reference proteome</keyword>
<dbReference type="Pfam" id="PF00440">
    <property type="entry name" value="TetR_N"/>
    <property type="match status" value="1"/>
</dbReference>